<protein>
    <submittedName>
        <fullName evidence="1">Capsular polysaccharide synthesis protein</fullName>
    </submittedName>
</protein>
<dbReference type="Gene3D" id="3.90.550.20">
    <property type="match status" value="1"/>
</dbReference>
<dbReference type="GO" id="GO:0000030">
    <property type="term" value="F:mannosyltransferase activity"/>
    <property type="evidence" value="ECO:0007669"/>
    <property type="project" value="TreeGrafter"/>
</dbReference>
<dbReference type="RefSeq" id="WP_121937156.1">
    <property type="nucleotide sequence ID" value="NZ_REFR01000009.1"/>
</dbReference>
<name>A0A3M0CR22_9PROT</name>
<comment type="caution">
    <text evidence="1">The sequence shown here is derived from an EMBL/GenBank/DDBJ whole genome shotgun (WGS) entry which is preliminary data.</text>
</comment>
<dbReference type="InterPro" id="IPR029044">
    <property type="entry name" value="Nucleotide-diphossugar_trans"/>
</dbReference>
<gene>
    <name evidence="1" type="ORF">BXY39_0415</name>
</gene>
<dbReference type="InParanoid" id="A0A3M0CR22"/>
<evidence type="ECO:0000313" key="2">
    <source>
        <dbReference type="Proteomes" id="UP000271227"/>
    </source>
</evidence>
<dbReference type="PANTHER" id="PTHR32385">
    <property type="entry name" value="MANNOSYL PHOSPHORYLINOSITOL CERAMIDE SYNTHASE"/>
    <property type="match status" value="1"/>
</dbReference>
<evidence type="ECO:0000313" key="1">
    <source>
        <dbReference type="EMBL" id="RMB11928.1"/>
    </source>
</evidence>
<keyword evidence="2" id="KW-1185">Reference proteome</keyword>
<reference evidence="1 2" key="1">
    <citation type="submission" date="2018-10" db="EMBL/GenBank/DDBJ databases">
        <title>Genomic Encyclopedia of Archaeal and Bacterial Type Strains, Phase II (KMG-II): from individual species to whole genera.</title>
        <authorList>
            <person name="Goeker M."/>
        </authorList>
    </citation>
    <scope>NUCLEOTIDE SEQUENCE [LARGE SCALE GENOMIC DNA]</scope>
    <source>
        <strain evidence="1 2">DSM 25217</strain>
    </source>
</reference>
<dbReference type="GO" id="GO:0051999">
    <property type="term" value="P:mannosyl-inositol phosphorylceramide biosynthetic process"/>
    <property type="evidence" value="ECO:0007669"/>
    <property type="project" value="TreeGrafter"/>
</dbReference>
<dbReference type="Pfam" id="PF05704">
    <property type="entry name" value="Caps_synth"/>
    <property type="match status" value="1"/>
</dbReference>
<dbReference type="Proteomes" id="UP000271227">
    <property type="component" value="Unassembled WGS sequence"/>
</dbReference>
<organism evidence="1 2">
    <name type="scientific">Eilatimonas milleporae</name>
    <dbReference type="NCBI Taxonomy" id="911205"/>
    <lineage>
        <taxon>Bacteria</taxon>
        <taxon>Pseudomonadati</taxon>
        <taxon>Pseudomonadota</taxon>
        <taxon>Alphaproteobacteria</taxon>
        <taxon>Kordiimonadales</taxon>
        <taxon>Kordiimonadaceae</taxon>
        <taxon>Eilatimonas</taxon>
    </lineage>
</organism>
<dbReference type="OrthoDB" id="9802881at2"/>
<accession>A0A3M0CR22</accession>
<dbReference type="InterPro" id="IPR008441">
    <property type="entry name" value="AfumC-like_glycosyl_Trfase"/>
</dbReference>
<dbReference type="EMBL" id="REFR01000009">
    <property type="protein sequence ID" value="RMB11928.1"/>
    <property type="molecule type" value="Genomic_DNA"/>
</dbReference>
<dbReference type="PANTHER" id="PTHR32385:SF15">
    <property type="entry name" value="INOSITOL PHOSPHOCERAMIDE MANNOSYLTRANSFERASE 1"/>
    <property type="match status" value="1"/>
</dbReference>
<dbReference type="SUPFAM" id="SSF53448">
    <property type="entry name" value="Nucleotide-diphospho-sugar transferases"/>
    <property type="match status" value="1"/>
</dbReference>
<dbReference type="AlphaFoldDB" id="A0A3M0CR22"/>
<sequence length="279" mass="31976">MTVQPPIAPQSGQDLKPLPKTIWMLWFQGWDRAPEIAHACAATWVHHNPGWQIKLLSAKGLNKYAPDTVAFAKRHDIGLTGLSNVVRMELLDRFGGVWADATVYCTRPLDDWIDIGTREGFFAFDRPGPTRMIASWFLAARPGSYMARALRRQVANYWRGRDTADEYHWFHRQFAVLYEADADFKQIWDKCHKFSATVPHYYVPHAEKLFKPVELIDRKAMEQGASFVLKLSHKLDPEIILHARSLGETVYTWLCDRTLDWPARRQLDASIARLSGAAA</sequence>
<proteinExistence type="predicted"/>
<dbReference type="InterPro" id="IPR051706">
    <property type="entry name" value="Glycosyltransferase_domain"/>
</dbReference>
<dbReference type="GO" id="GO:0016020">
    <property type="term" value="C:membrane"/>
    <property type="evidence" value="ECO:0007669"/>
    <property type="project" value="GOC"/>
</dbReference>